<protein>
    <submittedName>
        <fullName evidence="2">Uncharacterized protein</fullName>
    </submittedName>
</protein>
<comment type="caution">
    <text evidence="2">The sequence shown here is derived from an EMBL/GenBank/DDBJ whole genome shotgun (WGS) entry which is preliminary data.</text>
</comment>
<feature type="chain" id="PRO_5047087120" evidence="1">
    <location>
        <begin position="21"/>
        <end position="137"/>
    </location>
</feature>
<sequence>MKYTILFLLVLLSFITVTSELLEGESLKNFLDNARAEEIERAGDPNIIVGLRVIDYKRPIFYEIPPKPIKYPMISNDPPIEDDYLKERKAVLEQLFLKMAMETRIENGGTITDQVSARHDSSEIVPFVDDNGDIIPV</sequence>
<reference evidence="2 3" key="1">
    <citation type="submission" date="2024-08" db="EMBL/GenBank/DDBJ databases">
        <authorList>
            <person name="Cucini C."/>
            <person name="Frati F."/>
        </authorList>
    </citation>
    <scope>NUCLEOTIDE SEQUENCE [LARGE SCALE GENOMIC DNA]</scope>
</reference>
<dbReference type="Proteomes" id="UP001642540">
    <property type="component" value="Unassembled WGS sequence"/>
</dbReference>
<gene>
    <name evidence="2" type="ORF">ODALV1_LOCUS4191</name>
</gene>
<evidence type="ECO:0000313" key="3">
    <source>
        <dbReference type="Proteomes" id="UP001642540"/>
    </source>
</evidence>
<proteinExistence type="predicted"/>
<dbReference type="EMBL" id="CAXLJM020000013">
    <property type="protein sequence ID" value="CAL8078805.1"/>
    <property type="molecule type" value="Genomic_DNA"/>
</dbReference>
<organism evidence="2 3">
    <name type="scientific">Orchesella dallaii</name>
    <dbReference type="NCBI Taxonomy" id="48710"/>
    <lineage>
        <taxon>Eukaryota</taxon>
        <taxon>Metazoa</taxon>
        <taxon>Ecdysozoa</taxon>
        <taxon>Arthropoda</taxon>
        <taxon>Hexapoda</taxon>
        <taxon>Collembola</taxon>
        <taxon>Entomobryomorpha</taxon>
        <taxon>Entomobryoidea</taxon>
        <taxon>Orchesellidae</taxon>
        <taxon>Orchesellinae</taxon>
        <taxon>Orchesella</taxon>
    </lineage>
</organism>
<evidence type="ECO:0000313" key="2">
    <source>
        <dbReference type="EMBL" id="CAL8078805.1"/>
    </source>
</evidence>
<accession>A0ABP1PV70</accession>
<keyword evidence="1" id="KW-0732">Signal</keyword>
<evidence type="ECO:0000256" key="1">
    <source>
        <dbReference type="SAM" id="SignalP"/>
    </source>
</evidence>
<feature type="signal peptide" evidence="1">
    <location>
        <begin position="1"/>
        <end position="20"/>
    </location>
</feature>
<keyword evidence="3" id="KW-1185">Reference proteome</keyword>
<name>A0ABP1PV70_9HEXA</name>